<dbReference type="PANTHER" id="PTHR22916">
    <property type="entry name" value="GLYCOSYLTRANSFERASE"/>
    <property type="match status" value="1"/>
</dbReference>
<organism evidence="3">
    <name type="scientific">viral metagenome</name>
    <dbReference type="NCBI Taxonomy" id="1070528"/>
    <lineage>
        <taxon>unclassified sequences</taxon>
        <taxon>metagenomes</taxon>
        <taxon>organismal metagenomes</taxon>
    </lineage>
</organism>
<dbReference type="Gene3D" id="3.90.550.10">
    <property type="entry name" value="Spore Coat Polysaccharide Biosynthesis Protein SpsA, Chain A"/>
    <property type="match status" value="1"/>
</dbReference>
<dbReference type="PANTHER" id="PTHR22916:SF3">
    <property type="entry name" value="UDP-GLCNAC:BETAGAL BETA-1,3-N-ACETYLGLUCOSAMINYLTRANSFERASE-LIKE PROTEIN 1"/>
    <property type="match status" value="1"/>
</dbReference>
<evidence type="ECO:0000313" key="3">
    <source>
        <dbReference type="EMBL" id="QHT13779.1"/>
    </source>
</evidence>
<keyword evidence="1" id="KW-0175">Coiled coil</keyword>
<sequence>MTKNNNKNKNLPMVSVCTPTFNRRPFIPIMFECFRNQDYPKNRIEWIIVDDGTDKIKDLIETSNIPNIRYFQIDRKMNLGEKRNYMHKHVKGDIIVYMDDDDYYPPERISHAVERLESDKKALCAGASEIYIYFKHIQQMIQCGPYGPNHATAGTFAFRKELLNFTRYEDHAAVAEERAFLKDYTIPFVQLDPMKAILVFSHEHNTFDKRKMLKNPHPDYFKESPKTVDMFIRRPHESKIKSFFMKDIDALLDSYEPGQPKMKPDVLKQIKEIEDEREKMMQEEMTKINNQPITIQRPGEQPVQLTNVEIVNIINSQQEQLRQMQPIVDKLKEAEKIINMLQKQLIEKTKETMELKSKIKKYDEKNESNQHGFTKIPIEIVNNTKKSDPEIIVDIDCT</sequence>
<dbReference type="EMBL" id="MN739577">
    <property type="protein sequence ID" value="QHT13779.1"/>
    <property type="molecule type" value="Genomic_DNA"/>
</dbReference>
<feature type="domain" description="Glycosyltransferase 2-like" evidence="2">
    <location>
        <begin position="15"/>
        <end position="131"/>
    </location>
</feature>
<evidence type="ECO:0000259" key="2">
    <source>
        <dbReference type="Pfam" id="PF00535"/>
    </source>
</evidence>
<dbReference type="Pfam" id="PF00535">
    <property type="entry name" value="Glycos_transf_2"/>
    <property type="match status" value="1"/>
</dbReference>
<proteinExistence type="predicted"/>
<evidence type="ECO:0000256" key="1">
    <source>
        <dbReference type="SAM" id="Coils"/>
    </source>
</evidence>
<reference evidence="3" key="1">
    <citation type="journal article" date="2020" name="Nature">
        <title>Giant virus diversity and host interactions through global metagenomics.</title>
        <authorList>
            <person name="Schulz F."/>
            <person name="Roux S."/>
            <person name="Paez-Espino D."/>
            <person name="Jungbluth S."/>
            <person name="Walsh D.A."/>
            <person name="Denef V.J."/>
            <person name="McMahon K.D."/>
            <person name="Konstantinidis K.T."/>
            <person name="Eloe-Fadrosh E.A."/>
            <person name="Kyrpides N.C."/>
            <person name="Woyke T."/>
        </authorList>
    </citation>
    <scope>NUCLEOTIDE SEQUENCE</scope>
    <source>
        <strain evidence="3">GVMAG-M-3300023174-134</strain>
    </source>
</reference>
<dbReference type="AlphaFoldDB" id="A0A6C0DCW0"/>
<dbReference type="GO" id="GO:0016758">
    <property type="term" value="F:hexosyltransferase activity"/>
    <property type="evidence" value="ECO:0007669"/>
    <property type="project" value="UniProtKB-ARBA"/>
</dbReference>
<dbReference type="SUPFAM" id="SSF53448">
    <property type="entry name" value="Nucleotide-diphospho-sugar transferases"/>
    <property type="match status" value="1"/>
</dbReference>
<feature type="coiled-coil region" evidence="1">
    <location>
        <begin position="331"/>
        <end position="358"/>
    </location>
</feature>
<protein>
    <recommendedName>
        <fullName evidence="2">Glycosyltransferase 2-like domain-containing protein</fullName>
    </recommendedName>
</protein>
<accession>A0A6C0DCW0</accession>
<dbReference type="InterPro" id="IPR001173">
    <property type="entry name" value="Glyco_trans_2-like"/>
</dbReference>
<name>A0A6C0DCW0_9ZZZZ</name>
<dbReference type="InterPro" id="IPR029044">
    <property type="entry name" value="Nucleotide-diphossugar_trans"/>
</dbReference>
<dbReference type="CDD" id="cd00761">
    <property type="entry name" value="Glyco_tranf_GTA_type"/>
    <property type="match status" value="1"/>
</dbReference>